<keyword evidence="3" id="KW-1185">Reference proteome</keyword>
<feature type="domain" description="TIR" evidence="1">
    <location>
        <begin position="167"/>
        <end position="296"/>
    </location>
</feature>
<dbReference type="InterPro" id="IPR035897">
    <property type="entry name" value="Toll_tir_struct_dom_sf"/>
</dbReference>
<dbReference type="SUPFAM" id="SSF52200">
    <property type="entry name" value="Toll/Interleukin receptor TIR domain"/>
    <property type="match status" value="1"/>
</dbReference>
<organism evidence="2 3">
    <name type="scientific">Paracoccus caeni</name>
    <dbReference type="NCBI Taxonomy" id="657651"/>
    <lineage>
        <taxon>Bacteria</taxon>
        <taxon>Pseudomonadati</taxon>
        <taxon>Pseudomonadota</taxon>
        <taxon>Alphaproteobacteria</taxon>
        <taxon>Rhodobacterales</taxon>
        <taxon>Paracoccaceae</taxon>
        <taxon>Paracoccus</taxon>
    </lineage>
</organism>
<comment type="caution">
    <text evidence="2">The sequence shown here is derived from an EMBL/GenBank/DDBJ whole genome shotgun (WGS) entry which is preliminary data.</text>
</comment>
<gene>
    <name evidence="2" type="ORF">JJJ17_09000</name>
</gene>
<dbReference type="RefSeq" id="WP_200685591.1">
    <property type="nucleotide sequence ID" value="NZ_JAEPRQ010000002.1"/>
</dbReference>
<name>A0A934VUQ3_9RHOB</name>
<dbReference type="InterPro" id="IPR000157">
    <property type="entry name" value="TIR_dom"/>
</dbReference>
<keyword evidence="2" id="KW-0675">Receptor</keyword>
<evidence type="ECO:0000313" key="3">
    <source>
        <dbReference type="Proteomes" id="UP000640485"/>
    </source>
</evidence>
<evidence type="ECO:0000259" key="1">
    <source>
        <dbReference type="SMART" id="SM00255"/>
    </source>
</evidence>
<proteinExistence type="predicted"/>
<dbReference type="Proteomes" id="UP000640485">
    <property type="component" value="Unassembled WGS sequence"/>
</dbReference>
<protein>
    <submittedName>
        <fullName evidence="2">Toll/interleukin-1 receptor domain-containing protein</fullName>
    </submittedName>
</protein>
<evidence type="ECO:0000313" key="2">
    <source>
        <dbReference type="EMBL" id="MBK4216061.1"/>
    </source>
</evidence>
<dbReference type="EMBL" id="JAEPRQ010000002">
    <property type="protein sequence ID" value="MBK4216061.1"/>
    <property type="molecule type" value="Genomic_DNA"/>
</dbReference>
<dbReference type="AlphaFoldDB" id="A0A934VUQ3"/>
<sequence>MGEELNSWKFEVVESSCVAVTAGPFAGRIGFNDDDEWIGRDWLLKYGSYAAFSDYDAVLWHEALAHDDDYLPLENEREIGTACAYVYFGDPVITKGYFIIPHSHLRKAMMSDLFSRYHVIMEQLGGRKYGIKKISSQHSLDILNEYAFIVNELLEREISRMTSPRAGTKVFLCHASEDKEIVRRIYRDLISFELSPWMDEFEIKIGESIVDKINEAATVSDFAIFFISEASLGKAWVKKEWNAFLARSLSGNGPKIIPARLDNAEIPAIIADIRYADFRESYIEPLNEIIRALPQQT</sequence>
<dbReference type="SMART" id="SM00255">
    <property type="entry name" value="TIR"/>
    <property type="match status" value="1"/>
</dbReference>
<dbReference type="Pfam" id="PF13676">
    <property type="entry name" value="TIR_2"/>
    <property type="match status" value="1"/>
</dbReference>
<dbReference type="GO" id="GO:0007165">
    <property type="term" value="P:signal transduction"/>
    <property type="evidence" value="ECO:0007669"/>
    <property type="project" value="InterPro"/>
</dbReference>
<reference evidence="2" key="1">
    <citation type="submission" date="2021-01" db="EMBL/GenBank/DDBJ databases">
        <title>Paracoccus amoyensis sp. nov., isolated from the surface seawater along the coast of Xiamen Island, China.</title>
        <authorList>
            <person name="Lyu L."/>
        </authorList>
    </citation>
    <scope>NUCLEOTIDE SEQUENCE</scope>
    <source>
        <strain evidence="2">MJ17</strain>
    </source>
</reference>
<dbReference type="Gene3D" id="3.40.50.10140">
    <property type="entry name" value="Toll/interleukin-1 receptor homology (TIR) domain"/>
    <property type="match status" value="1"/>
</dbReference>
<accession>A0A934VUQ3</accession>